<evidence type="ECO:0000313" key="4">
    <source>
        <dbReference type="EMBL" id="PWK27537.1"/>
    </source>
</evidence>
<dbReference type="Proteomes" id="UP000245489">
    <property type="component" value="Unassembled WGS sequence"/>
</dbReference>
<protein>
    <submittedName>
        <fullName evidence="4">Fic family protein</fullName>
    </submittedName>
</protein>
<feature type="active site" evidence="1">
    <location>
        <position position="199"/>
    </location>
</feature>
<dbReference type="SUPFAM" id="SSF46785">
    <property type="entry name" value="Winged helix' DNA-binding domain"/>
    <property type="match status" value="1"/>
</dbReference>
<name>A0A316EBM4_9BACT</name>
<feature type="binding site" evidence="2">
    <location>
        <begin position="203"/>
        <end position="210"/>
    </location>
    <ligand>
        <name>ATP</name>
        <dbReference type="ChEBI" id="CHEBI:30616"/>
    </ligand>
</feature>
<organism evidence="4 5">
    <name type="scientific">Arcicella aurantiaca</name>
    <dbReference type="NCBI Taxonomy" id="591202"/>
    <lineage>
        <taxon>Bacteria</taxon>
        <taxon>Pseudomonadati</taxon>
        <taxon>Bacteroidota</taxon>
        <taxon>Cytophagia</taxon>
        <taxon>Cytophagales</taxon>
        <taxon>Flectobacillaceae</taxon>
        <taxon>Arcicella</taxon>
    </lineage>
</organism>
<dbReference type="Pfam" id="PF02661">
    <property type="entry name" value="Fic"/>
    <property type="match status" value="1"/>
</dbReference>
<dbReference type="PANTHER" id="PTHR13504:SF38">
    <property type="entry name" value="FIDO DOMAIN-CONTAINING PROTEIN"/>
    <property type="match status" value="1"/>
</dbReference>
<dbReference type="Gene3D" id="1.10.10.10">
    <property type="entry name" value="Winged helix-like DNA-binding domain superfamily/Winged helix DNA-binding domain"/>
    <property type="match status" value="1"/>
</dbReference>
<dbReference type="AlphaFoldDB" id="A0A316EBM4"/>
<gene>
    <name evidence="4" type="ORF">LV89_01428</name>
</gene>
<reference evidence="4 5" key="1">
    <citation type="submission" date="2018-05" db="EMBL/GenBank/DDBJ databases">
        <title>Genomic Encyclopedia of Archaeal and Bacterial Type Strains, Phase II (KMG-II): from individual species to whole genera.</title>
        <authorList>
            <person name="Goeker M."/>
        </authorList>
    </citation>
    <scope>NUCLEOTIDE SEQUENCE [LARGE SCALE GENOMIC DNA]</scope>
    <source>
        <strain evidence="4 5">DSM 22214</strain>
    </source>
</reference>
<dbReference type="GO" id="GO:0005524">
    <property type="term" value="F:ATP binding"/>
    <property type="evidence" value="ECO:0007669"/>
    <property type="project" value="UniProtKB-KW"/>
</dbReference>
<accession>A0A316EBM4</accession>
<proteinExistence type="predicted"/>
<keyword evidence="2" id="KW-0067">ATP-binding</keyword>
<evidence type="ECO:0000259" key="3">
    <source>
        <dbReference type="PROSITE" id="PS51459"/>
    </source>
</evidence>
<dbReference type="SUPFAM" id="SSF140931">
    <property type="entry name" value="Fic-like"/>
    <property type="match status" value="1"/>
</dbReference>
<keyword evidence="5" id="KW-1185">Reference proteome</keyword>
<evidence type="ECO:0000256" key="1">
    <source>
        <dbReference type="PIRSR" id="PIRSR640198-1"/>
    </source>
</evidence>
<keyword evidence="2" id="KW-0547">Nucleotide-binding</keyword>
<dbReference type="InterPro" id="IPR003812">
    <property type="entry name" value="Fido"/>
</dbReference>
<dbReference type="InterPro" id="IPR036390">
    <property type="entry name" value="WH_DNA-bd_sf"/>
</dbReference>
<sequence>MRMKKTESLMLTKEFVNLMTEIDEFKGAWLALGNIAPDRLLQLRKVATIESIASSTRIEGSLLTDRQVEKLIGNLQIQKFETRDEQEVAGYADLMSIVFDNYNDMPLSENFIKQLHGYLMTYSEKDQWHKGQYKKFPNHVVATDGFGQVIGIVFETTTPLETPVKMQELVDWTVENLNKRDWHPLLVIAFFTVVFLTIHPFQDGNGRISRVLTTFLLLKAGYHYVAYSSLEAVIEQRKPDYYWSLRQTQTSLNQDEPNWSPWVLFFLKSLKQQKDNLEIKIKRERLLLTQLPNMSQTILDLLRENGRITIKELQISTQYNRNTLQKHLESLVKTNQIQQNGQGKGTWYSLI</sequence>
<dbReference type="InterPro" id="IPR036388">
    <property type="entry name" value="WH-like_DNA-bd_sf"/>
</dbReference>
<evidence type="ECO:0000256" key="2">
    <source>
        <dbReference type="PIRSR" id="PIRSR640198-2"/>
    </source>
</evidence>
<dbReference type="Gene3D" id="1.10.3290.10">
    <property type="entry name" value="Fido-like domain"/>
    <property type="match status" value="1"/>
</dbReference>
<comment type="caution">
    <text evidence="4">The sequence shown here is derived from an EMBL/GenBank/DDBJ whole genome shotgun (WGS) entry which is preliminary data.</text>
</comment>
<dbReference type="PANTHER" id="PTHR13504">
    <property type="entry name" value="FIDO DOMAIN-CONTAINING PROTEIN DDB_G0283145"/>
    <property type="match status" value="1"/>
</dbReference>
<dbReference type="InterPro" id="IPR036597">
    <property type="entry name" value="Fido-like_dom_sf"/>
</dbReference>
<dbReference type="PROSITE" id="PS51459">
    <property type="entry name" value="FIDO"/>
    <property type="match status" value="1"/>
</dbReference>
<feature type="binding site" evidence="2">
    <location>
        <begin position="241"/>
        <end position="242"/>
    </location>
    <ligand>
        <name>ATP</name>
        <dbReference type="ChEBI" id="CHEBI:30616"/>
    </ligand>
</feature>
<feature type="domain" description="Fido" evidence="3">
    <location>
        <begin position="107"/>
        <end position="268"/>
    </location>
</feature>
<dbReference type="EMBL" id="QGGO01000006">
    <property type="protein sequence ID" value="PWK27537.1"/>
    <property type="molecule type" value="Genomic_DNA"/>
</dbReference>
<evidence type="ECO:0000313" key="5">
    <source>
        <dbReference type="Proteomes" id="UP000245489"/>
    </source>
</evidence>
<dbReference type="InterPro" id="IPR040198">
    <property type="entry name" value="Fido_containing"/>
</dbReference>